<dbReference type="Pfam" id="PF00149">
    <property type="entry name" value="Metallophos"/>
    <property type="match status" value="1"/>
</dbReference>
<feature type="domain" description="Purple acid phosphatase N-terminal" evidence="6">
    <location>
        <begin position="105"/>
        <end position="203"/>
    </location>
</feature>
<dbReference type="GO" id="GO:0046872">
    <property type="term" value="F:metal ion binding"/>
    <property type="evidence" value="ECO:0007669"/>
    <property type="project" value="InterPro"/>
</dbReference>
<dbReference type="Gene3D" id="2.60.40.380">
    <property type="entry name" value="Purple acid phosphatase-like, N-terminal"/>
    <property type="match status" value="1"/>
</dbReference>
<evidence type="ECO:0000313" key="9">
    <source>
        <dbReference type="Proteomes" id="UP000476176"/>
    </source>
</evidence>
<keyword evidence="1 3" id="KW-0732">Signal</keyword>
<dbReference type="InterPro" id="IPR015914">
    <property type="entry name" value="PAPs_N"/>
</dbReference>
<dbReference type="Pfam" id="PF16656">
    <property type="entry name" value="Pur_ac_phosph_N"/>
    <property type="match status" value="1"/>
</dbReference>
<dbReference type="EC" id="3.1.3.2" evidence="3"/>
<organism evidence="8 9">
    <name type="scientific">Phytophthora fragariae</name>
    <dbReference type="NCBI Taxonomy" id="53985"/>
    <lineage>
        <taxon>Eukaryota</taxon>
        <taxon>Sar</taxon>
        <taxon>Stramenopiles</taxon>
        <taxon>Oomycota</taxon>
        <taxon>Peronosporomycetes</taxon>
        <taxon>Peronosporales</taxon>
        <taxon>Peronosporaceae</taxon>
        <taxon>Phytophthora</taxon>
    </lineage>
</organism>
<dbReference type="Proteomes" id="UP000476176">
    <property type="component" value="Unassembled WGS sequence"/>
</dbReference>
<comment type="caution">
    <text evidence="8">The sequence shown here is derived from an EMBL/GenBank/DDBJ whole genome shotgun (WGS) entry which is preliminary data.</text>
</comment>
<evidence type="ECO:0000313" key="7">
    <source>
        <dbReference type="EMBL" id="KAE9066709.1"/>
    </source>
</evidence>
<evidence type="ECO:0000256" key="3">
    <source>
        <dbReference type="RuleBase" id="RU361203"/>
    </source>
</evidence>
<feature type="domain" description="Calcineurin-like phosphoesterase" evidence="4">
    <location>
        <begin position="214"/>
        <end position="451"/>
    </location>
</feature>
<dbReference type="AlphaFoldDB" id="A0A6G0MLX4"/>
<dbReference type="SUPFAM" id="SSF56300">
    <property type="entry name" value="Metallo-dependent phosphatases"/>
    <property type="match status" value="1"/>
</dbReference>
<dbReference type="Proteomes" id="UP000488956">
    <property type="component" value="Unassembled WGS sequence"/>
</dbReference>
<evidence type="ECO:0000259" key="5">
    <source>
        <dbReference type="Pfam" id="PF14008"/>
    </source>
</evidence>
<dbReference type="Pfam" id="PF14008">
    <property type="entry name" value="Metallophos_C"/>
    <property type="match status" value="1"/>
</dbReference>
<feature type="signal peptide" evidence="3">
    <location>
        <begin position="1"/>
        <end position="20"/>
    </location>
</feature>
<dbReference type="PANTHER" id="PTHR45867">
    <property type="entry name" value="PURPLE ACID PHOSPHATASE"/>
    <property type="match status" value="1"/>
</dbReference>
<name>A0A6G0MLX4_9STRA</name>
<dbReference type="InterPro" id="IPR004843">
    <property type="entry name" value="Calcineurin-like_PHP"/>
</dbReference>
<proteinExistence type="inferred from homology"/>
<dbReference type="InterPro" id="IPR029052">
    <property type="entry name" value="Metallo-depent_PP-like"/>
</dbReference>
<evidence type="ECO:0000256" key="2">
    <source>
        <dbReference type="ARBA" id="ARBA00023180"/>
    </source>
</evidence>
<keyword evidence="3" id="KW-0378">Hydrolase</keyword>
<accession>A0A6G0MLX4</accession>
<evidence type="ECO:0000313" key="8">
    <source>
        <dbReference type="EMBL" id="KAE9172526.1"/>
    </source>
</evidence>
<evidence type="ECO:0000313" key="10">
    <source>
        <dbReference type="Proteomes" id="UP000488956"/>
    </source>
</evidence>
<keyword evidence="2" id="KW-0325">Glycoprotein</keyword>
<comment type="similarity">
    <text evidence="3">Belongs to the metallophosphoesterase superfamily. Purple acid phosphatase family.</text>
</comment>
<evidence type="ECO:0000259" key="6">
    <source>
        <dbReference type="Pfam" id="PF16656"/>
    </source>
</evidence>
<dbReference type="InterPro" id="IPR041792">
    <property type="entry name" value="MPP_PAP"/>
</dbReference>
<dbReference type="EMBL" id="QXGC01003881">
    <property type="protein sequence ID" value="KAE9172526.1"/>
    <property type="molecule type" value="Genomic_DNA"/>
</dbReference>
<feature type="domain" description="Purple acid phosphatase C-terminal" evidence="5">
    <location>
        <begin position="479"/>
        <end position="541"/>
    </location>
</feature>
<gene>
    <name evidence="8" type="ORF">PF004_g27241</name>
    <name evidence="7" type="ORF">PF010_g27755</name>
</gene>
<dbReference type="InterPro" id="IPR008963">
    <property type="entry name" value="Purple_acid_Pase-like_N"/>
</dbReference>
<dbReference type="Gene3D" id="3.60.21.10">
    <property type="match status" value="1"/>
</dbReference>
<feature type="chain" id="PRO_5033925130" description="Purple acid phosphatase" evidence="3">
    <location>
        <begin position="21"/>
        <end position="554"/>
    </location>
</feature>
<reference evidence="9 10" key="1">
    <citation type="submission" date="2018-09" db="EMBL/GenBank/DDBJ databases">
        <title>Genomic investigation of the strawberry pathogen Phytophthora fragariae indicates pathogenicity is determined by transcriptional variation in three key races.</title>
        <authorList>
            <person name="Adams T.M."/>
            <person name="Armitage A.D."/>
            <person name="Sobczyk M.K."/>
            <person name="Bates H.J."/>
            <person name="Dunwell J.M."/>
            <person name="Nellist C.F."/>
            <person name="Harrison R.J."/>
        </authorList>
    </citation>
    <scope>NUCLEOTIDE SEQUENCE [LARGE SCALE GENOMIC DNA]</scope>
    <source>
        <strain evidence="8 9">BC-23</strain>
        <strain evidence="7 10">ONT-3</strain>
    </source>
</reference>
<dbReference type="SUPFAM" id="SSF49363">
    <property type="entry name" value="Purple acid phosphatase, N-terminal domain"/>
    <property type="match status" value="1"/>
</dbReference>
<dbReference type="PANTHER" id="PTHR45867:SF3">
    <property type="entry name" value="ACID PHOSPHATASE TYPE 7"/>
    <property type="match status" value="1"/>
</dbReference>
<comment type="catalytic activity">
    <reaction evidence="3">
        <text>a phosphate monoester + H2O = an alcohol + phosphate</text>
        <dbReference type="Rhea" id="RHEA:15017"/>
        <dbReference type="ChEBI" id="CHEBI:15377"/>
        <dbReference type="ChEBI" id="CHEBI:30879"/>
        <dbReference type="ChEBI" id="CHEBI:43474"/>
        <dbReference type="ChEBI" id="CHEBI:67140"/>
        <dbReference type="EC" id="3.1.3.2"/>
    </reaction>
</comment>
<dbReference type="InterPro" id="IPR025733">
    <property type="entry name" value="PAPs_C"/>
</dbReference>
<dbReference type="CDD" id="cd00839">
    <property type="entry name" value="MPP_PAPs"/>
    <property type="match status" value="1"/>
</dbReference>
<evidence type="ECO:0000256" key="1">
    <source>
        <dbReference type="ARBA" id="ARBA00022729"/>
    </source>
</evidence>
<dbReference type="EMBL" id="QXFX01003857">
    <property type="protein sequence ID" value="KAE9066709.1"/>
    <property type="molecule type" value="Genomic_DNA"/>
</dbReference>
<sequence>MKTRALFVTIVLCFVASAESTNFVDSVKKLVGGDDSSGAAGKSTQTGSRSATTQESVVDDNVCVYKWSSLSCEPTASCSLQYEFGDMTPSQACRVSGSSDSARMPQQLHLAFAGEEAGTGMAISWTTFVLEKDPTVWIGTSEANVAKAKGAKIETKSYYKDEDYELYSYHAVVNGLKANTKYFYKVGSASTTKFQTSVSSFTTARAAGDESPFTVAVYGDMGADDNSVASNKYVNSLVDEVDFVYHLGDISYADNDFLTAKNVFGFFYEQVYNKFMNSMTNVMRQMAYMVMVGNHEAECHSPTCLLSKSKKDQLGNYSAFNSRFRMTSAESGGVLNMWYSYEYGTVHFTTISTETDYLNAPSNAYFTKRVYGGFGDQLAWLEEDLKAADANRDNVPWIIVGMHRPMYTIRSCDPDGVPNNDYEARNVQEAFEELFIKYKVDLVLQGHVHAYERHYPTANNSAIMAGVSKDDMTYTNPKAPVYVISGAAGGPEGHFKYKNPPSPEWLVLMDNKHFGITKLLVTPTNLTLTMTESATGMVHDEFSIVKESGAKGYM</sequence>
<dbReference type="GO" id="GO:0003993">
    <property type="term" value="F:acid phosphatase activity"/>
    <property type="evidence" value="ECO:0007669"/>
    <property type="project" value="UniProtKB-EC"/>
</dbReference>
<evidence type="ECO:0000259" key="4">
    <source>
        <dbReference type="Pfam" id="PF00149"/>
    </source>
</evidence>
<protein>
    <recommendedName>
        <fullName evidence="3">Purple acid phosphatase</fullName>
        <ecNumber evidence="3">3.1.3.2</ecNumber>
    </recommendedName>
</protein>